<evidence type="ECO:0000256" key="3">
    <source>
        <dbReference type="ARBA" id="ARBA00022679"/>
    </source>
</evidence>
<dbReference type="GO" id="GO:0008757">
    <property type="term" value="F:S-adenosylmethionine-dependent methyltransferase activity"/>
    <property type="evidence" value="ECO:0007669"/>
    <property type="project" value="InterPro"/>
</dbReference>
<dbReference type="PANTHER" id="PTHR32183">
    <property type="match status" value="1"/>
</dbReference>
<evidence type="ECO:0000256" key="4">
    <source>
        <dbReference type="ARBA" id="ARBA00022691"/>
    </source>
</evidence>
<evidence type="ECO:0000256" key="1">
    <source>
        <dbReference type="ARBA" id="ARBA00022553"/>
    </source>
</evidence>
<keyword evidence="3 5" id="KW-0808">Transferase</keyword>
<name>A0A1Y5I6I8_OSTTA</name>
<organism evidence="5">
    <name type="scientific">Ostreococcus tauri</name>
    <name type="common">Marine green alga</name>
    <dbReference type="NCBI Taxonomy" id="70448"/>
    <lineage>
        <taxon>Eukaryota</taxon>
        <taxon>Viridiplantae</taxon>
        <taxon>Chlorophyta</taxon>
        <taxon>Mamiellophyceae</taxon>
        <taxon>Mamiellales</taxon>
        <taxon>Bathycoccaceae</taxon>
        <taxon>Ostreococcus</taxon>
    </lineage>
</organism>
<dbReference type="InterPro" id="IPR029063">
    <property type="entry name" value="SAM-dependent_MTases_sf"/>
</dbReference>
<reference evidence="5" key="1">
    <citation type="submission" date="2017-04" db="EMBL/GenBank/DDBJ databases">
        <title>Population genomics of picophytoplankton unveils novel chromosome hypervariability.</title>
        <authorList>
            <consortium name="DOE Joint Genome Institute"/>
            <person name="Blanc-Mathieu R."/>
            <person name="Krasovec M."/>
            <person name="Hebrard M."/>
            <person name="Yau S."/>
            <person name="Desgranges E."/>
            <person name="Martin J."/>
            <person name="Schackwitz W."/>
            <person name="Kuo A."/>
            <person name="Salin G."/>
            <person name="Donnadieu C."/>
            <person name="Desdevises Y."/>
            <person name="Sanchez-Ferandin S."/>
            <person name="Moreau H."/>
            <person name="Rivals E."/>
            <person name="Grigoriev I.V."/>
            <person name="Grimsley N."/>
            <person name="Eyre-Walker A."/>
            <person name="Piganeau G."/>
        </authorList>
    </citation>
    <scope>NUCLEOTIDE SEQUENCE [LARGE SCALE GENOMIC DNA]</scope>
    <source>
        <strain evidence="5">RCC 1115</strain>
    </source>
</reference>
<keyword evidence="4" id="KW-0949">S-adenosyl-L-methionine</keyword>
<keyword evidence="1" id="KW-0597">Phosphoprotein</keyword>
<dbReference type="PROSITE" id="PS51585">
    <property type="entry name" value="SAM_MT_TPMT"/>
    <property type="match status" value="1"/>
</dbReference>
<dbReference type="PANTHER" id="PTHR32183:SF11">
    <property type="entry name" value="THIOL METHYLTRANSFERASE 2-RELATED"/>
    <property type="match status" value="1"/>
</dbReference>
<gene>
    <name evidence="5" type="ORF">BE221DRAFT_174879</name>
</gene>
<dbReference type="eggNOG" id="ENOG502QS1V">
    <property type="taxonomic scope" value="Eukaryota"/>
</dbReference>
<dbReference type="Proteomes" id="UP000195557">
    <property type="component" value="Unassembled WGS sequence"/>
</dbReference>
<dbReference type="InterPro" id="IPR008854">
    <property type="entry name" value="TPMT"/>
</dbReference>
<sequence>MTTSSAPTRHTSMRVALAAPATVTRRLGTYKRVFDRRAMSKRAIDGAVTSNAGDFARQDGSTDWEGMWSRGITKGAAFDCSRTEPAFQNALDAKEIAIGSGRALVPGCGRGYALASLARAGFGDVVGLEISETAKEACEEQLKAESIPETARVEVVVADFFAYDPKEAFDAAYDCTFLCAIDPRRREEWARKHASLIKPGGTLVCLVFPVGDFEGGPPYALTPEIVRELLAPAGFEEIELRETPAEMYARGRLEYLFTWRRRS</sequence>
<dbReference type="Pfam" id="PF05724">
    <property type="entry name" value="TPMT"/>
    <property type="match status" value="1"/>
</dbReference>
<dbReference type="AlphaFoldDB" id="A0A1Y5I6I8"/>
<protein>
    <submittedName>
        <fullName evidence="5">S-adenosyl-L-methionine-dependent methyltransferase</fullName>
    </submittedName>
</protein>
<keyword evidence="2 5" id="KW-0489">Methyltransferase</keyword>
<accession>A0A1Y5I6I8</accession>
<evidence type="ECO:0000256" key="2">
    <source>
        <dbReference type="ARBA" id="ARBA00022603"/>
    </source>
</evidence>
<proteinExistence type="predicted"/>
<dbReference type="SUPFAM" id="SSF53335">
    <property type="entry name" value="S-adenosyl-L-methionine-dependent methyltransferases"/>
    <property type="match status" value="1"/>
</dbReference>
<evidence type="ECO:0000313" key="5">
    <source>
        <dbReference type="EMBL" id="OUS43693.1"/>
    </source>
</evidence>
<dbReference type="Gene3D" id="3.40.50.150">
    <property type="entry name" value="Vaccinia Virus protein VP39"/>
    <property type="match status" value="1"/>
</dbReference>
<dbReference type="EMBL" id="KZ155827">
    <property type="protein sequence ID" value="OUS43693.1"/>
    <property type="molecule type" value="Genomic_DNA"/>
</dbReference>
<dbReference type="GO" id="GO:0032259">
    <property type="term" value="P:methylation"/>
    <property type="evidence" value="ECO:0007669"/>
    <property type="project" value="UniProtKB-KW"/>
</dbReference>
<dbReference type="CDD" id="cd02440">
    <property type="entry name" value="AdoMet_MTases"/>
    <property type="match status" value="1"/>
</dbReference>